<reference evidence="2 3" key="1">
    <citation type="submission" date="2021-01" db="EMBL/GenBank/DDBJ databases">
        <title>Belnapia mucosa sp. nov. and Belnapia arida sp. nov., isolated from the Tabernas Desert (Almeria, Spain).</title>
        <authorList>
            <person name="Molina-Menor E."/>
            <person name="Vidal-Verdu A."/>
            <person name="Calonge A."/>
            <person name="Satari L."/>
            <person name="Pereto J."/>
            <person name="Porcar M."/>
        </authorList>
    </citation>
    <scope>NUCLEOTIDE SEQUENCE [LARGE SCALE GENOMIC DNA]</scope>
    <source>
        <strain evidence="2 3">T18</strain>
    </source>
</reference>
<dbReference type="EMBL" id="JAETWB010000091">
    <property type="protein sequence ID" value="MBL6082628.1"/>
    <property type="molecule type" value="Genomic_DNA"/>
</dbReference>
<name>A0ABS1UD81_9PROT</name>
<proteinExistence type="predicted"/>
<evidence type="ECO:0000313" key="3">
    <source>
        <dbReference type="Proteomes" id="UP000660885"/>
    </source>
</evidence>
<sequence length="93" mass="10477">MAGLIAKLLGRVRYRRRWRILAAAAVAAADKATMELDHHVRDYGRRHGADQRLRWRGRPRRASLPRRVGEIDYPRKDDGAVQAGSVPLRGAAP</sequence>
<comment type="caution">
    <text evidence="2">The sequence shown here is derived from an EMBL/GenBank/DDBJ whole genome shotgun (WGS) entry which is preliminary data.</text>
</comment>
<organism evidence="2 3">
    <name type="scientific">Belnapia arida</name>
    <dbReference type="NCBI Taxonomy" id="2804533"/>
    <lineage>
        <taxon>Bacteria</taxon>
        <taxon>Pseudomonadati</taxon>
        <taxon>Pseudomonadota</taxon>
        <taxon>Alphaproteobacteria</taxon>
        <taxon>Acetobacterales</taxon>
        <taxon>Roseomonadaceae</taxon>
        <taxon>Belnapia</taxon>
    </lineage>
</organism>
<dbReference type="Proteomes" id="UP000660885">
    <property type="component" value="Unassembled WGS sequence"/>
</dbReference>
<feature type="compositionally biased region" description="Basic and acidic residues" evidence="1">
    <location>
        <begin position="67"/>
        <end position="79"/>
    </location>
</feature>
<evidence type="ECO:0000256" key="1">
    <source>
        <dbReference type="SAM" id="MobiDB-lite"/>
    </source>
</evidence>
<accession>A0ABS1UD81</accession>
<evidence type="ECO:0000313" key="2">
    <source>
        <dbReference type="EMBL" id="MBL6082628.1"/>
    </source>
</evidence>
<keyword evidence="3" id="KW-1185">Reference proteome</keyword>
<protein>
    <recommendedName>
        <fullName evidence="4">Secreted protein</fullName>
    </recommendedName>
</protein>
<gene>
    <name evidence="2" type="ORF">JMJ56_32200</name>
</gene>
<feature type="region of interest" description="Disordered" evidence="1">
    <location>
        <begin position="66"/>
        <end position="93"/>
    </location>
</feature>
<dbReference type="RefSeq" id="WP_202835961.1">
    <property type="nucleotide sequence ID" value="NZ_JAETWB010000091.1"/>
</dbReference>
<evidence type="ECO:0008006" key="4">
    <source>
        <dbReference type="Google" id="ProtNLM"/>
    </source>
</evidence>